<feature type="domain" description="NAD-dependent epimerase/dehydratase" evidence="3">
    <location>
        <begin position="14"/>
        <end position="226"/>
    </location>
</feature>
<dbReference type="Pfam" id="PF01370">
    <property type="entry name" value="Epimerase"/>
    <property type="match status" value="1"/>
</dbReference>
<accession>A0A7W6KIM3</accession>
<dbReference type="RefSeq" id="WP_183482835.1">
    <property type="nucleotide sequence ID" value="NZ_JACIDZ010000002.1"/>
</dbReference>
<dbReference type="EMBL" id="JACIDZ010000002">
    <property type="protein sequence ID" value="MBB4120904.1"/>
    <property type="molecule type" value="Genomic_DNA"/>
</dbReference>
<dbReference type="InterPro" id="IPR001509">
    <property type="entry name" value="Epimerase_deHydtase"/>
</dbReference>
<evidence type="ECO:0000313" key="5">
    <source>
        <dbReference type="Proteomes" id="UP000530571"/>
    </source>
</evidence>
<proteinExistence type="predicted"/>
<evidence type="ECO:0000256" key="1">
    <source>
        <dbReference type="ARBA" id="ARBA00022857"/>
    </source>
</evidence>
<dbReference type="AlphaFoldDB" id="A0A7W6KIM3"/>
<keyword evidence="5" id="KW-1185">Reference proteome</keyword>
<evidence type="ECO:0000256" key="2">
    <source>
        <dbReference type="ARBA" id="ARBA00023277"/>
    </source>
</evidence>
<reference evidence="4 5" key="1">
    <citation type="submission" date="2020-08" db="EMBL/GenBank/DDBJ databases">
        <title>Genomic Encyclopedia of Type Strains, Phase IV (KMG-IV): sequencing the most valuable type-strain genomes for metagenomic binning, comparative biology and taxonomic classification.</title>
        <authorList>
            <person name="Goeker M."/>
        </authorList>
    </citation>
    <scope>NUCLEOTIDE SEQUENCE [LARGE SCALE GENOMIC DNA]</scope>
    <source>
        <strain evidence="4 5">DSM 28101</strain>
    </source>
</reference>
<dbReference type="Gene3D" id="3.40.50.720">
    <property type="entry name" value="NAD(P)-binding Rossmann-like Domain"/>
    <property type="match status" value="1"/>
</dbReference>
<protein>
    <submittedName>
        <fullName evidence="4">Nucleoside-diphosphate-sugar epimerase</fullName>
    </submittedName>
</protein>
<gene>
    <name evidence="4" type="ORF">GGR30_000815</name>
</gene>
<organism evidence="4 5">
    <name type="scientific">Martelella radicis</name>
    <dbReference type="NCBI Taxonomy" id="1397476"/>
    <lineage>
        <taxon>Bacteria</taxon>
        <taxon>Pseudomonadati</taxon>
        <taxon>Pseudomonadota</taxon>
        <taxon>Alphaproteobacteria</taxon>
        <taxon>Hyphomicrobiales</taxon>
        <taxon>Aurantimonadaceae</taxon>
        <taxon>Martelella</taxon>
    </lineage>
</organism>
<keyword evidence="2" id="KW-0119">Carbohydrate metabolism</keyword>
<dbReference type="SUPFAM" id="SSF51735">
    <property type="entry name" value="NAD(P)-binding Rossmann-fold domains"/>
    <property type="match status" value="1"/>
</dbReference>
<keyword evidence="1" id="KW-0521">NADP</keyword>
<evidence type="ECO:0000313" key="4">
    <source>
        <dbReference type="EMBL" id="MBB4120904.1"/>
    </source>
</evidence>
<name>A0A7W6KIM3_9HYPH</name>
<dbReference type="Proteomes" id="UP000530571">
    <property type="component" value="Unassembled WGS sequence"/>
</dbReference>
<dbReference type="PANTHER" id="PTHR43103:SF3">
    <property type="entry name" value="ADP-L-GLYCERO-D-MANNO-HEPTOSE-6-EPIMERASE"/>
    <property type="match status" value="1"/>
</dbReference>
<sequence length="304" mass="32190">MNTMESNSQAPLNVLVTGGSGFLGQALTQALAARGDRVTVFDLKLPPEATRIAGVTYVEGDITRQSAIDPVIARFGIDAILHLAALVIPACRSNPVLGAEVNVVGHINIMEAALKAGISRVVYASSLAARPRGPYASPVNLYGAFKHCCEEISKVYFLDHGLGSVGLRPHVVYGPGRTSGETAAITLAMRAAAQGEPYEIPFSGQMCFQHIDEVAEIFIRSLEHPAPAPIVSDLTTAIGSSEDVADAIRAVVPEAQITIADRPRPMPDALDNAPLRDLLGSWNAVSLEEGTRRTIEAFRATANS</sequence>
<dbReference type="InterPro" id="IPR036291">
    <property type="entry name" value="NAD(P)-bd_dom_sf"/>
</dbReference>
<comment type="caution">
    <text evidence="4">The sequence shown here is derived from an EMBL/GenBank/DDBJ whole genome shotgun (WGS) entry which is preliminary data.</text>
</comment>
<dbReference type="PANTHER" id="PTHR43103">
    <property type="entry name" value="NUCLEOSIDE-DIPHOSPHATE-SUGAR EPIMERASE"/>
    <property type="match status" value="1"/>
</dbReference>
<evidence type="ECO:0000259" key="3">
    <source>
        <dbReference type="Pfam" id="PF01370"/>
    </source>
</evidence>